<feature type="domain" description="AB hydrolase-1" evidence="2">
    <location>
        <begin position="19"/>
        <end position="119"/>
    </location>
</feature>
<name>A0ABT1RRY9_9FIRM</name>
<evidence type="ECO:0000259" key="2">
    <source>
        <dbReference type="Pfam" id="PF00561"/>
    </source>
</evidence>
<dbReference type="InterPro" id="IPR029058">
    <property type="entry name" value="AB_hydrolase_fold"/>
</dbReference>
<dbReference type="PANTHER" id="PTHR43798:SF31">
    <property type="entry name" value="AB HYDROLASE SUPERFAMILY PROTEIN YCLE"/>
    <property type="match status" value="1"/>
</dbReference>
<evidence type="ECO:0000256" key="1">
    <source>
        <dbReference type="ARBA" id="ARBA00022801"/>
    </source>
</evidence>
<keyword evidence="1 3" id="KW-0378">Hydrolase</keyword>
<dbReference type="Proteomes" id="UP001524502">
    <property type="component" value="Unassembled WGS sequence"/>
</dbReference>
<gene>
    <name evidence="3" type="ORF">NE619_14355</name>
</gene>
<proteinExistence type="predicted"/>
<evidence type="ECO:0000313" key="3">
    <source>
        <dbReference type="EMBL" id="MCQ4637914.1"/>
    </source>
</evidence>
<dbReference type="PANTHER" id="PTHR43798">
    <property type="entry name" value="MONOACYLGLYCEROL LIPASE"/>
    <property type="match status" value="1"/>
</dbReference>
<dbReference type="SUPFAM" id="SSF53474">
    <property type="entry name" value="alpha/beta-Hydrolases"/>
    <property type="match status" value="1"/>
</dbReference>
<keyword evidence="4" id="KW-1185">Reference proteome</keyword>
<dbReference type="InterPro" id="IPR000073">
    <property type="entry name" value="AB_hydrolase_1"/>
</dbReference>
<evidence type="ECO:0000313" key="4">
    <source>
        <dbReference type="Proteomes" id="UP001524502"/>
    </source>
</evidence>
<protein>
    <submittedName>
        <fullName evidence="3">Alpha/beta hydrolase</fullName>
    </submittedName>
</protein>
<accession>A0ABT1RRY9</accession>
<organism evidence="3 4">
    <name type="scientific">Anaerovorax odorimutans</name>
    <dbReference type="NCBI Taxonomy" id="109327"/>
    <lineage>
        <taxon>Bacteria</taxon>
        <taxon>Bacillati</taxon>
        <taxon>Bacillota</taxon>
        <taxon>Clostridia</taxon>
        <taxon>Peptostreptococcales</taxon>
        <taxon>Anaerovoracaceae</taxon>
        <taxon>Anaerovorax</taxon>
    </lineage>
</organism>
<sequence length="220" mass="24390">MKIEVNGIELFYEKEGSGPPLVLLHGNGEDHFIFDESTELLKRNFTVYRPDSRGHGGSSRTAELHYQDMADDVACFIETLGLDRPVLFGFSDGGIIGLLAASQHPQLLSALIVSGANTEPKGLKPFIYGIFRLLFVFKKDPAIRLMLTEPNITKDELGRIHIPVLVTAGQRDMIRAEHTRLIAEHIPGSRLVILPGESHGSYIVHSRKIAKIIEEAVNEN</sequence>
<dbReference type="Pfam" id="PF00561">
    <property type="entry name" value="Abhydrolase_1"/>
    <property type="match status" value="1"/>
</dbReference>
<dbReference type="GO" id="GO:0016787">
    <property type="term" value="F:hydrolase activity"/>
    <property type="evidence" value="ECO:0007669"/>
    <property type="project" value="UniProtKB-KW"/>
</dbReference>
<dbReference type="RefSeq" id="WP_256133096.1">
    <property type="nucleotide sequence ID" value="NZ_JANFXK010000017.1"/>
</dbReference>
<reference evidence="3 4" key="1">
    <citation type="submission" date="2022-06" db="EMBL/GenBank/DDBJ databases">
        <title>Isolation of gut microbiota from human fecal samples.</title>
        <authorList>
            <person name="Pamer E.G."/>
            <person name="Barat B."/>
            <person name="Waligurski E."/>
            <person name="Medina S."/>
            <person name="Paddock L."/>
            <person name="Mostad J."/>
        </authorList>
    </citation>
    <scope>NUCLEOTIDE SEQUENCE [LARGE SCALE GENOMIC DNA]</scope>
    <source>
        <strain evidence="3 4">SL.3.17</strain>
    </source>
</reference>
<dbReference type="Gene3D" id="3.40.50.1820">
    <property type="entry name" value="alpha/beta hydrolase"/>
    <property type="match status" value="1"/>
</dbReference>
<dbReference type="EMBL" id="JANFXK010000017">
    <property type="protein sequence ID" value="MCQ4637914.1"/>
    <property type="molecule type" value="Genomic_DNA"/>
</dbReference>
<comment type="caution">
    <text evidence="3">The sequence shown here is derived from an EMBL/GenBank/DDBJ whole genome shotgun (WGS) entry which is preliminary data.</text>
</comment>
<dbReference type="InterPro" id="IPR050266">
    <property type="entry name" value="AB_hydrolase_sf"/>
</dbReference>